<feature type="domain" description="Cyclic nucleotide-binding" evidence="2">
    <location>
        <begin position="994"/>
        <end position="1104"/>
    </location>
</feature>
<dbReference type="Proteomes" id="UP001431572">
    <property type="component" value="Chromosome 2"/>
</dbReference>
<dbReference type="EMBL" id="CP128400">
    <property type="protein sequence ID" value="WJW68357.1"/>
    <property type="molecule type" value="Genomic_DNA"/>
</dbReference>
<dbReference type="SUPFAM" id="SSF51206">
    <property type="entry name" value="cAMP-binding domain-like"/>
    <property type="match status" value="1"/>
</dbReference>
<dbReference type="PROSITE" id="PS00889">
    <property type="entry name" value="CNMP_BINDING_2"/>
    <property type="match status" value="1"/>
</dbReference>
<dbReference type="PROSITE" id="PS50042">
    <property type="entry name" value="CNMP_BINDING_3"/>
    <property type="match status" value="1"/>
</dbReference>
<dbReference type="InterPro" id="IPR018490">
    <property type="entry name" value="cNMP-bd_dom_sf"/>
</dbReference>
<dbReference type="EMBL" id="JACATZ010000003">
    <property type="protein sequence ID" value="NWJ48423.1"/>
    <property type="molecule type" value="Genomic_DNA"/>
</dbReference>
<dbReference type="InterPro" id="IPR004155">
    <property type="entry name" value="PBS_lyase_HEAT"/>
</dbReference>
<dbReference type="InterPro" id="IPR014710">
    <property type="entry name" value="RmlC-like_jellyroll"/>
</dbReference>
<dbReference type="RefSeq" id="WP_341470262.1">
    <property type="nucleotide sequence ID" value="NZ_CP128400.1"/>
</dbReference>
<dbReference type="Gene3D" id="2.60.120.10">
    <property type="entry name" value="Jelly Rolls"/>
    <property type="match status" value="1"/>
</dbReference>
<reference evidence="4" key="2">
    <citation type="journal article" date="2024" name="Nature">
        <title>Anoxygenic phototroph of the Chloroflexota uses a type I reaction centre.</title>
        <authorList>
            <person name="Tsuji J.M."/>
            <person name="Shaw N.A."/>
            <person name="Nagashima S."/>
            <person name="Venkiteswaran J.J."/>
            <person name="Schiff S.L."/>
            <person name="Watanabe T."/>
            <person name="Fukui M."/>
            <person name="Hanada S."/>
            <person name="Tank M."/>
            <person name="Neufeld J.D."/>
        </authorList>
    </citation>
    <scope>NUCLEOTIDE SEQUENCE</scope>
    <source>
        <strain evidence="4">L227-S17</strain>
    </source>
</reference>
<dbReference type="Proteomes" id="UP000521676">
    <property type="component" value="Unassembled WGS sequence"/>
</dbReference>
<dbReference type="InterPro" id="IPR018488">
    <property type="entry name" value="cNMP-bd_CS"/>
</dbReference>
<evidence type="ECO:0000256" key="1">
    <source>
        <dbReference type="SAM" id="Phobius"/>
    </source>
</evidence>
<organism evidence="3 5">
    <name type="scientific">Candidatus Chlorohelix allophototropha</name>
    <dbReference type="NCBI Taxonomy" id="3003348"/>
    <lineage>
        <taxon>Bacteria</taxon>
        <taxon>Bacillati</taxon>
        <taxon>Chloroflexota</taxon>
        <taxon>Chloroflexia</taxon>
        <taxon>Candidatus Chloroheliales</taxon>
        <taxon>Candidatus Chloroheliaceae</taxon>
        <taxon>Candidatus Chlorohelix</taxon>
    </lineage>
</organism>
<dbReference type="InterPro" id="IPR016024">
    <property type="entry name" value="ARM-type_fold"/>
</dbReference>
<evidence type="ECO:0000313" key="5">
    <source>
        <dbReference type="Proteomes" id="UP000521676"/>
    </source>
</evidence>
<feature type="transmembrane region" description="Helical" evidence="1">
    <location>
        <begin position="191"/>
        <end position="209"/>
    </location>
</feature>
<dbReference type="InterPro" id="IPR036259">
    <property type="entry name" value="MFS_trans_sf"/>
</dbReference>
<dbReference type="PROSITE" id="PS00888">
    <property type="entry name" value="CNMP_BINDING_1"/>
    <property type="match status" value="1"/>
</dbReference>
<dbReference type="AlphaFoldDB" id="A0A8T7M8U3"/>
<feature type="transmembrane region" description="Helical" evidence="1">
    <location>
        <begin position="246"/>
        <end position="267"/>
    </location>
</feature>
<keyword evidence="1" id="KW-0472">Membrane</keyword>
<dbReference type="PANTHER" id="PTHR12697">
    <property type="entry name" value="PBS LYASE HEAT-LIKE PROTEIN"/>
    <property type="match status" value="1"/>
</dbReference>
<evidence type="ECO:0000313" key="3">
    <source>
        <dbReference type="EMBL" id="NWJ48423.1"/>
    </source>
</evidence>
<dbReference type="Pfam" id="PF13646">
    <property type="entry name" value="HEAT_2"/>
    <property type="match status" value="2"/>
</dbReference>
<keyword evidence="6" id="KW-1185">Reference proteome</keyword>
<dbReference type="SUPFAM" id="SSF48371">
    <property type="entry name" value="ARM repeat"/>
    <property type="match status" value="2"/>
</dbReference>
<keyword evidence="1" id="KW-0812">Transmembrane</keyword>
<proteinExistence type="predicted"/>
<protein>
    <submittedName>
        <fullName evidence="4">Cyclic nucleotide-binding domain-containing protein</fullName>
    </submittedName>
    <submittedName>
        <fullName evidence="3">HEAT repeat domain-containing protein</fullName>
    </submittedName>
</protein>
<name>A0A8T7M8U3_9CHLR</name>
<feature type="transmembrane region" description="Helical" evidence="1">
    <location>
        <begin position="123"/>
        <end position="148"/>
    </location>
</feature>
<dbReference type="PANTHER" id="PTHR12697:SF5">
    <property type="entry name" value="DEOXYHYPUSINE HYDROXYLASE"/>
    <property type="match status" value="1"/>
</dbReference>
<dbReference type="InterPro" id="IPR000595">
    <property type="entry name" value="cNMP-bd_dom"/>
</dbReference>
<sequence length="1141" mass="125920">MATVAGVPRPVRISGYSNGLGRFFKVKSGEGTSLLLLGGTMLAIEAGYWLGSNGLDALVFSQYGSGALPWLLIGKGLLGCLSLTLYSYGVGRVNRAWLLAVTTTIIVIGLFIARLAINSDPPGAVLFLIWTLGYVIPDLLGIQAWSLARQVFDSRQSKRLFPLITAGDTIGIVVGNFLTAPLAGLLGVPNLLLGWAFLTFLAFIMMRPLQRLVDLRDKRPKTRQQRNEQNGSVLAQFRLGYTIIRYYPMMGLVAITTALNALLYWVLWLPYIRVSTEAFPNNPAALAGFFGAVAGSATIASFLFSLLVLNRLFTRFGIRNFVMVTATINTIGFILIGPILNLSFAAVIAFRFFQIVSRQSVTTSTTQTLYNLVPPEARDVAGNFNQAVSLQAGMGLAGIILFLTPAVGIPIILFLAIALSIFYLITSLRIRNLYKPSLVQLLREGQQEFFGHEDLDESGNFSGGSGTDEAINVALVGLKDPYEGSRRLSAELLGRMARPEVVPFLITAISNDKSPDVRRACIVALSQLSGQDAFHSIAQHLADPDAGVRAQAAASLRNTGAELEQMSLFFLRRALNDQNPVVCREAIFTISAYGYHKEALYALWEMGRHPEMQVRAEAAIAYGVIGEQEDPLILKELLILLRDSDSIVRAKAARAISRFSDPKAVNALIYTLEDESPAVREEAAHSLARMHQVSASTILRYLAISINENGQHAALRTLTLARLDYLDSSRTLLPERSGEVVSQDLKIEPPVKSGKLVIDEIKYQKLVEYGKRQLEIARRMSDYLRSLSKLDMNSAAWRTNGRRPKRDPANLALLQKSLRARYQSAIDRLIAVVGLLGNVEAIELAGENLRNRAERDASRKRADAIETFENFGDDYLTPALISLLDEDEQGEAALPSKPRTLAETLYEIWLENDRWLRACILHVIGLFSLSKLKPLVLEALKLDPTKEQLIYESALEAQQNLNLTTDNNNSENSMQTLTSLSTLSRILFLQKVPIFSSLSPEDLRRVAVVSDERLYTPGEFLCYEGEAGDELYIIVSGQVQVLAGYTGKTDEPATNVKTLYTATEGEVLGEMAILEDIPRTATLRAYNAPVRILALGGIEFKRILRERPELAIEIIRVLSRWLRETNRRLQNAPSLEEAPAS</sequence>
<dbReference type="SMART" id="SM00100">
    <property type="entry name" value="cNMP"/>
    <property type="match status" value="1"/>
</dbReference>
<dbReference type="SMART" id="SM00567">
    <property type="entry name" value="EZ_HEAT"/>
    <property type="match status" value="7"/>
</dbReference>
<dbReference type="InterPro" id="IPR011989">
    <property type="entry name" value="ARM-like"/>
</dbReference>
<accession>A0A8T7M8U3</accession>
<dbReference type="Gene3D" id="1.20.1250.20">
    <property type="entry name" value="MFS general substrate transporter like domains"/>
    <property type="match status" value="1"/>
</dbReference>
<dbReference type="SUPFAM" id="SSF103473">
    <property type="entry name" value="MFS general substrate transporter"/>
    <property type="match status" value="1"/>
</dbReference>
<reference evidence="3 5" key="1">
    <citation type="submission" date="2020-06" db="EMBL/GenBank/DDBJ databases">
        <title>Anoxygenic phototrophic Chloroflexota member uses a Type I reaction center.</title>
        <authorList>
            <person name="Tsuji J.M."/>
            <person name="Shaw N.A."/>
            <person name="Nagashima S."/>
            <person name="Venkiteswaran J."/>
            <person name="Schiff S.L."/>
            <person name="Hanada S."/>
            <person name="Tank M."/>
            <person name="Neufeld J.D."/>
        </authorList>
    </citation>
    <scope>NUCLEOTIDE SEQUENCE [LARGE SCALE GENOMIC DNA]</scope>
    <source>
        <strain evidence="3">L227-S17</strain>
    </source>
</reference>
<evidence type="ECO:0000313" key="6">
    <source>
        <dbReference type="Proteomes" id="UP001431572"/>
    </source>
</evidence>
<feature type="transmembrane region" description="Helical" evidence="1">
    <location>
        <begin position="287"/>
        <end position="309"/>
    </location>
</feature>
<dbReference type="Pfam" id="PF00027">
    <property type="entry name" value="cNMP_binding"/>
    <property type="match status" value="1"/>
</dbReference>
<feature type="transmembrane region" description="Helical" evidence="1">
    <location>
        <begin position="70"/>
        <end position="89"/>
    </location>
</feature>
<keyword evidence="1" id="KW-1133">Transmembrane helix</keyword>
<evidence type="ECO:0000313" key="4">
    <source>
        <dbReference type="EMBL" id="WJW68357.1"/>
    </source>
</evidence>
<feature type="transmembrane region" description="Helical" evidence="1">
    <location>
        <begin position="399"/>
        <end position="425"/>
    </location>
</feature>
<gene>
    <name evidence="3" type="ORF">HXX08_21415</name>
    <name evidence="4" type="ORF">OZ401_003967</name>
</gene>
<evidence type="ECO:0000259" key="2">
    <source>
        <dbReference type="PROSITE" id="PS50042"/>
    </source>
</evidence>
<feature type="transmembrane region" description="Helical" evidence="1">
    <location>
        <begin position="96"/>
        <end position="117"/>
    </location>
</feature>
<dbReference type="Gene3D" id="1.25.10.10">
    <property type="entry name" value="Leucine-rich Repeat Variant"/>
    <property type="match status" value="2"/>
</dbReference>
<dbReference type="CDD" id="cd00038">
    <property type="entry name" value="CAP_ED"/>
    <property type="match status" value="1"/>
</dbReference>
<feature type="transmembrane region" description="Helical" evidence="1">
    <location>
        <begin position="321"/>
        <end position="350"/>
    </location>
</feature>
<feature type="transmembrane region" description="Helical" evidence="1">
    <location>
        <begin position="160"/>
        <end position="179"/>
    </location>
</feature>
<feature type="transmembrane region" description="Helical" evidence="1">
    <location>
        <begin position="32"/>
        <end position="50"/>
    </location>
</feature>
<dbReference type="GO" id="GO:0016491">
    <property type="term" value="F:oxidoreductase activity"/>
    <property type="evidence" value="ECO:0007669"/>
    <property type="project" value="TreeGrafter"/>
</dbReference>